<dbReference type="Proteomes" id="UP000789920">
    <property type="component" value="Unassembled WGS sequence"/>
</dbReference>
<evidence type="ECO:0000313" key="1">
    <source>
        <dbReference type="EMBL" id="CAG8810894.1"/>
    </source>
</evidence>
<protein>
    <submittedName>
        <fullName evidence="1">3574_t:CDS:1</fullName>
    </submittedName>
</protein>
<gene>
    <name evidence="1" type="ORF">RPERSI_LOCUS23185</name>
</gene>
<organism evidence="1 2">
    <name type="scientific">Racocetra persica</name>
    <dbReference type="NCBI Taxonomy" id="160502"/>
    <lineage>
        <taxon>Eukaryota</taxon>
        <taxon>Fungi</taxon>
        <taxon>Fungi incertae sedis</taxon>
        <taxon>Mucoromycota</taxon>
        <taxon>Glomeromycotina</taxon>
        <taxon>Glomeromycetes</taxon>
        <taxon>Diversisporales</taxon>
        <taxon>Gigasporaceae</taxon>
        <taxon>Racocetra</taxon>
    </lineage>
</organism>
<accession>A0ACA9RV32</accession>
<comment type="caution">
    <text evidence="1">The sequence shown here is derived from an EMBL/GenBank/DDBJ whole genome shotgun (WGS) entry which is preliminary data.</text>
</comment>
<dbReference type="EMBL" id="CAJVQC010071766">
    <property type="protein sequence ID" value="CAG8810894.1"/>
    <property type="molecule type" value="Genomic_DNA"/>
</dbReference>
<reference evidence="1" key="1">
    <citation type="submission" date="2021-06" db="EMBL/GenBank/DDBJ databases">
        <authorList>
            <person name="Kallberg Y."/>
            <person name="Tangrot J."/>
            <person name="Rosling A."/>
        </authorList>
    </citation>
    <scope>NUCLEOTIDE SEQUENCE</scope>
    <source>
        <strain evidence="1">MA461A</strain>
    </source>
</reference>
<feature type="non-terminal residue" evidence="1">
    <location>
        <position position="1"/>
    </location>
</feature>
<name>A0ACA9RV32_9GLOM</name>
<proteinExistence type="predicted"/>
<evidence type="ECO:0000313" key="2">
    <source>
        <dbReference type="Proteomes" id="UP000789920"/>
    </source>
</evidence>
<keyword evidence="2" id="KW-1185">Reference proteome</keyword>
<feature type="non-terminal residue" evidence="1">
    <location>
        <position position="294"/>
    </location>
</feature>
<sequence length="294" mass="34485">LMVNNSNAWEKKAEAFLERAEMLLKRNLDTNFPVNNKKVFNNTDLEHYFQEELLEIAYKVSNIFPHINIKDDLENWQHEVAKLLLISAKIPKLVALPSLQLLCICNDITIFNRESTSSSFRQAIKLIKQRGMENTLSEQFVNEILESLRFNNLKHARMLFVNRCLGITSLTPTIRQHFYELLFEHNPFILASPVIRHIFLAEYEKYKEEKHQNVFFDLLKTPHEAFETALSCDIIQKTFFMQYNLTELHDNFSSAVDSLYNNNMEPLQTISAIAFLKEYVRIICDANMTTLKQQ</sequence>